<evidence type="ECO:0000313" key="2">
    <source>
        <dbReference type="EMBL" id="CUG93810.1"/>
    </source>
</evidence>
<dbReference type="Proteomes" id="UP000051952">
    <property type="component" value="Unassembled WGS sequence"/>
</dbReference>
<reference evidence="3" key="1">
    <citation type="submission" date="2015-09" db="EMBL/GenBank/DDBJ databases">
        <authorList>
            <consortium name="Pathogen Informatics"/>
        </authorList>
    </citation>
    <scope>NUCLEOTIDE SEQUENCE [LARGE SCALE GENOMIC DNA]</scope>
    <source>
        <strain evidence="3">Lake Konstanz</strain>
    </source>
</reference>
<feature type="region of interest" description="Disordered" evidence="1">
    <location>
        <begin position="183"/>
        <end position="214"/>
    </location>
</feature>
<protein>
    <submittedName>
        <fullName evidence="2">Uncharacterized protein</fullName>
    </submittedName>
</protein>
<dbReference type="EMBL" id="CYKH01002196">
    <property type="protein sequence ID" value="CUG93810.1"/>
    <property type="molecule type" value="Genomic_DNA"/>
</dbReference>
<dbReference type="AlphaFoldDB" id="A0A0S4JSL5"/>
<evidence type="ECO:0000256" key="1">
    <source>
        <dbReference type="SAM" id="MobiDB-lite"/>
    </source>
</evidence>
<evidence type="ECO:0000313" key="3">
    <source>
        <dbReference type="Proteomes" id="UP000051952"/>
    </source>
</evidence>
<keyword evidence="3" id="KW-1185">Reference proteome</keyword>
<proteinExistence type="predicted"/>
<organism evidence="2 3">
    <name type="scientific">Bodo saltans</name>
    <name type="common">Flagellated protozoan</name>
    <dbReference type="NCBI Taxonomy" id="75058"/>
    <lineage>
        <taxon>Eukaryota</taxon>
        <taxon>Discoba</taxon>
        <taxon>Euglenozoa</taxon>
        <taxon>Kinetoplastea</taxon>
        <taxon>Metakinetoplastina</taxon>
        <taxon>Eubodonida</taxon>
        <taxon>Bodonidae</taxon>
        <taxon>Bodo</taxon>
    </lineage>
</organism>
<accession>A0A0S4JSL5</accession>
<dbReference type="VEuPathDB" id="TriTrypDB:BSAL_44890"/>
<name>A0A0S4JSL5_BODSA</name>
<sequence>MDVDSYFDCGDCFDSNNTDGDRENSNTDGDCECSNMDCDCNDCGLSRCKNCIPECPRAADATEECRTCSWICVNCFLRDWFIENWFIECDPMACITYCNCECVPCFELLPCCTLSATCAQLVTDGPLCRCWRWRCDRTLPPQDSSDVCWFCFCFDDERTAPLSLLYAHRKELRDDARRGRRASALERISGRQSSTTNRRPESLHTGGFDHGNASPSLSSFRYSLHDDNDEQISSDMLRAYRHPQVELQQQQQQQWVAQPAPLLLSSALPSSSSSRVLVIGPGSTSSNMMS</sequence>
<gene>
    <name evidence="2" type="ORF">BSAL_44890</name>
</gene>